<gene>
    <name evidence="3" type="ORF">B0H64DRAFT_453221</name>
</gene>
<dbReference type="GeneID" id="87844181"/>
<dbReference type="GO" id="GO:0046872">
    <property type="term" value="F:metal ion binding"/>
    <property type="evidence" value="ECO:0007669"/>
    <property type="project" value="UniProtKB-KW"/>
</dbReference>
<dbReference type="InterPro" id="IPR005502">
    <property type="entry name" value="Ribosyl_crysJ1"/>
</dbReference>
<feature type="binding site" evidence="1">
    <location>
        <position position="94"/>
    </location>
    <ligand>
        <name>Mg(2+)</name>
        <dbReference type="ChEBI" id="CHEBI:18420"/>
        <label>1</label>
    </ligand>
</feature>
<reference evidence="3" key="1">
    <citation type="journal article" date="2023" name="Mol. Phylogenet. Evol.">
        <title>Genome-scale phylogeny and comparative genomics of the fungal order Sordariales.</title>
        <authorList>
            <person name="Hensen N."/>
            <person name="Bonometti L."/>
            <person name="Westerberg I."/>
            <person name="Brannstrom I.O."/>
            <person name="Guillou S."/>
            <person name="Cros-Aarteil S."/>
            <person name="Calhoun S."/>
            <person name="Haridas S."/>
            <person name="Kuo A."/>
            <person name="Mondo S."/>
            <person name="Pangilinan J."/>
            <person name="Riley R."/>
            <person name="LaButti K."/>
            <person name="Andreopoulos B."/>
            <person name="Lipzen A."/>
            <person name="Chen C."/>
            <person name="Yan M."/>
            <person name="Daum C."/>
            <person name="Ng V."/>
            <person name="Clum A."/>
            <person name="Steindorff A."/>
            <person name="Ohm R.A."/>
            <person name="Martin F."/>
            <person name="Silar P."/>
            <person name="Natvig D.O."/>
            <person name="Lalanne C."/>
            <person name="Gautier V."/>
            <person name="Ament-Velasquez S.L."/>
            <person name="Kruys A."/>
            <person name="Hutchinson M.I."/>
            <person name="Powell A.J."/>
            <person name="Barry K."/>
            <person name="Miller A.N."/>
            <person name="Grigoriev I.V."/>
            <person name="Debuchy R."/>
            <person name="Gladieux P."/>
            <person name="Hiltunen Thoren M."/>
            <person name="Johannesson H."/>
        </authorList>
    </citation>
    <scope>NUCLEOTIDE SEQUENCE</scope>
    <source>
        <strain evidence="3">CBS 168.71</strain>
    </source>
</reference>
<name>A0AAE0LMD6_9PEZI</name>
<feature type="compositionally biased region" description="Polar residues" evidence="2">
    <location>
        <begin position="453"/>
        <end position="462"/>
    </location>
</feature>
<comment type="cofactor">
    <cofactor evidence="1">
        <name>Mg(2+)</name>
        <dbReference type="ChEBI" id="CHEBI:18420"/>
    </cofactor>
    <text evidence="1">Binds 2 magnesium ions per subunit.</text>
</comment>
<evidence type="ECO:0000256" key="1">
    <source>
        <dbReference type="PIRSR" id="PIRSR605502-1"/>
    </source>
</evidence>
<sequence>MTTPTTTLPPSATTHLLHATLQDRIAGVLIGSALGDAIGLYTEFMTAATAATAYPTGKFTLGGGGDGGDGHARPTPFKLDAHRAPKLPGDWTDDTDHALLVLLAFLRTARTAGGRMSGFDFGLGGKGLAGSQRLPTQQDLAARLRVWVSQGFRPLETMPLGLGRLVGTVVASAGFDTDPERVAREYWERTGRRVAPNGSLMRTHPLGVVCLFRPEEEAFEIAATLSRVTHFDPRCVLACVLGTGLVRALARGEVVVEGDVDAVIRRALKWFQATQQEADKLDSEELMRHVSSGEVLDDLKLDEQAAIGYVYKTLGSGVVLLRMAIRRLVASKNELLDRTILFEQLITDLIMRGGDADTNACFAGALLGAYLGYSALPDHWKHGLKNGEWLLGKAVVLCQVLGVKDGFYAGTEDKDSHPLGGKPAISQQEMEGRWMVLQQATMRKMEDAAKTPSKPSGSNWSSFLWKKGSEGNPR</sequence>
<keyword evidence="1" id="KW-0460">Magnesium</keyword>
<dbReference type="PANTHER" id="PTHR16222">
    <property type="entry name" value="ADP-RIBOSYLGLYCOHYDROLASE"/>
    <property type="match status" value="1"/>
</dbReference>
<dbReference type="Gene3D" id="1.10.4080.10">
    <property type="entry name" value="ADP-ribosylation/Crystallin J1"/>
    <property type="match status" value="1"/>
</dbReference>
<dbReference type="SUPFAM" id="SSF101478">
    <property type="entry name" value="ADP-ribosylglycohydrolase"/>
    <property type="match status" value="1"/>
</dbReference>
<comment type="caution">
    <text evidence="3">The sequence shown here is derived from an EMBL/GenBank/DDBJ whole genome shotgun (WGS) entry which is preliminary data.</text>
</comment>
<dbReference type="AlphaFoldDB" id="A0AAE0LMD6"/>
<evidence type="ECO:0000313" key="3">
    <source>
        <dbReference type="EMBL" id="KAK3290195.1"/>
    </source>
</evidence>
<dbReference type="InterPro" id="IPR036705">
    <property type="entry name" value="Ribosyl_crysJ1_sf"/>
</dbReference>
<dbReference type="RefSeq" id="XP_062653709.1">
    <property type="nucleotide sequence ID" value="XM_062807233.1"/>
</dbReference>
<accession>A0AAE0LMD6</accession>
<feature type="binding site" evidence="1">
    <location>
        <position position="92"/>
    </location>
    <ligand>
        <name>Mg(2+)</name>
        <dbReference type="ChEBI" id="CHEBI:18420"/>
        <label>1</label>
    </ligand>
</feature>
<feature type="binding site" evidence="1">
    <location>
        <position position="93"/>
    </location>
    <ligand>
        <name>Mg(2+)</name>
        <dbReference type="ChEBI" id="CHEBI:18420"/>
        <label>1</label>
    </ligand>
</feature>
<keyword evidence="4" id="KW-1185">Reference proteome</keyword>
<feature type="binding site" evidence="1">
    <location>
        <position position="355"/>
    </location>
    <ligand>
        <name>Mg(2+)</name>
        <dbReference type="ChEBI" id="CHEBI:18420"/>
        <label>1</label>
    </ligand>
</feature>
<evidence type="ECO:0000256" key="2">
    <source>
        <dbReference type="SAM" id="MobiDB-lite"/>
    </source>
</evidence>
<dbReference type="Proteomes" id="UP001278766">
    <property type="component" value="Unassembled WGS sequence"/>
</dbReference>
<feature type="region of interest" description="Disordered" evidence="2">
    <location>
        <begin position="443"/>
        <end position="474"/>
    </location>
</feature>
<dbReference type="EMBL" id="JAUEPN010000015">
    <property type="protein sequence ID" value="KAK3290195.1"/>
    <property type="molecule type" value="Genomic_DNA"/>
</dbReference>
<organism evidence="3 4">
    <name type="scientific">Chaetomium fimeti</name>
    <dbReference type="NCBI Taxonomy" id="1854472"/>
    <lineage>
        <taxon>Eukaryota</taxon>
        <taxon>Fungi</taxon>
        <taxon>Dikarya</taxon>
        <taxon>Ascomycota</taxon>
        <taxon>Pezizomycotina</taxon>
        <taxon>Sordariomycetes</taxon>
        <taxon>Sordariomycetidae</taxon>
        <taxon>Sordariales</taxon>
        <taxon>Chaetomiaceae</taxon>
        <taxon>Chaetomium</taxon>
    </lineage>
</organism>
<dbReference type="PANTHER" id="PTHR16222:SF28">
    <property type="entry name" value="ADP-RIBOSYLGLYCOHYDROLASE"/>
    <property type="match status" value="1"/>
</dbReference>
<keyword evidence="1" id="KW-0479">Metal-binding</keyword>
<dbReference type="InterPro" id="IPR050792">
    <property type="entry name" value="ADP-ribosylglycohydrolase"/>
</dbReference>
<protein>
    <submittedName>
        <fullName evidence="3">ADP-ribosylglycohydrolase-domain-containing protein</fullName>
    </submittedName>
</protein>
<dbReference type="Pfam" id="PF03747">
    <property type="entry name" value="ADP_ribosyl_GH"/>
    <property type="match status" value="1"/>
</dbReference>
<proteinExistence type="predicted"/>
<feature type="binding site" evidence="1">
    <location>
        <position position="357"/>
    </location>
    <ligand>
        <name>Mg(2+)</name>
        <dbReference type="ChEBI" id="CHEBI:18420"/>
        <label>1</label>
    </ligand>
</feature>
<evidence type="ECO:0000313" key="4">
    <source>
        <dbReference type="Proteomes" id="UP001278766"/>
    </source>
</evidence>
<feature type="binding site" evidence="1">
    <location>
        <position position="358"/>
    </location>
    <ligand>
        <name>Mg(2+)</name>
        <dbReference type="ChEBI" id="CHEBI:18420"/>
        <label>1</label>
    </ligand>
</feature>
<reference evidence="3" key="2">
    <citation type="submission" date="2023-06" db="EMBL/GenBank/DDBJ databases">
        <authorList>
            <consortium name="Lawrence Berkeley National Laboratory"/>
            <person name="Haridas S."/>
            <person name="Hensen N."/>
            <person name="Bonometti L."/>
            <person name="Westerberg I."/>
            <person name="Brannstrom I.O."/>
            <person name="Guillou S."/>
            <person name="Cros-Aarteil S."/>
            <person name="Calhoun S."/>
            <person name="Kuo A."/>
            <person name="Mondo S."/>
            <person name="Pangilinan J."/>
            <person name="Riley R."/>
            <person name="Labutti K."/>
            <person name="Andreopoulos B."/>
            <person name="Lipzen A."/>
            <person name="Chen C."/>
            <person name="Yanf M."/>
            <person name="Daum C."/>
            <person name="Ng V."/>
            <person name="Clum A."/>
            <person name="Steindorff A."/>
            <person name="Ohm R."/>
            <person name="Martin F."/>
            <person name="Silar P."/>
            <person name="Natvig D."/>
            <person name="Lalanne C."/>
            <person name="Gautier V."/>
            <person name="Ament-Velasquez S.L."/>
            <person name="Kruys A."/>
            <person name="Hutchinson M.I."/>
            <person name="Powell A.J."/>
            <person name="Barry K."/>
            <person name="Miller A.N."/>
            <person name="Grigoriev I.V."/>
            <person name="Debuchy R."/>
            <person name="Gladieux P."/>
            <person name="Thoren M.H."/>
            <person name="Johannesson H."/>
        </authorList>
    </citation>
    <scope>NUCLEOTIDE SEQUENCE</scope>
    <source>
        <strain evidence="3">CBS 168.71</strain>
    </source>
</reference>